<feature type="transmembrane region" description="Helical" evidence="6">
    <location>
        <begin position="137"/>
        <end position="156"/>
    </location>
</feature>
<gene>
    <name evidence="9" type="ORF">CKO21_02065</name>
</gene>
<dbReference type="Pfam" id="PF04932">
    <property type="entry name" value="Wzy_C"/>
    <property type="match status" value="1"/>
</dbReference>
<feature type="transmembrane region" description="Helical" evidence="6">
    <location>
        <begin position="110"/>
        <end position="131"/>
    </location>
</feature>
<organism evidence="9 10">
    <name type="scientific">Rhodovibrio salinarum</name>
    <dbReference type="NCBI Taxonomy" id="1087"/>
    <lineage>
        <taxon>Bacteria</taxon>
        <taxon>Pseudomonadati</taxon>
        <taxon>Pseudomonadota</taxon>
        <taxon>Alphaproteobacteria</taxon>
        <taxon>Rhodospirillales</taxon>
        <taxon>Rhodovibrionaceae</taxon>
        <taxon>Rhodovibrio</taxon>
    </lineage>
</organism>
<protein>
    <submittedName>
        <fullName evidence="9">O-glycosylation ligase, exosortase A system-associated</fullName>
    </submittedName>
</protein>
<dbReference type="InterPro" id="IPR007016">
    <property type="entry name" value="O-antigen_ligase-rel_domated"/>
</dbReference>
<feature type="domain" description="O-antigen ligase-related" evidence="7">
    <location>
        <begin position="236"/>
        <end position="374"/>
    </location>
</feature>
<evidence type="ECO:0000259" key="7">
    <source>
        <dbReference type="Pfam" id="PF04932"/>
    </source>
</evidence>
<feature type="transmembrane region" description="Helical" evidence="6">
    <location>
        <begin position="163"/>
        <end position="184"/>
    </location>
</feature>
<dbReference type="Pfam" id="PF19358">
    <property type="entry name" value="DUF5935"/>
    <property type="match status" value="1"/>
</dbReference>
<dbReference type="InterPro" id="IPR051533">
    <property type="entry name" value="WaaL-like"/>
</dbReference>
<dbReference type="AlphaFoldDB" id="A0A934QGE4"/>
<evidence type="ECO:0000259" key="8">
    <source>
        <dbReference type="Pfam" id="PF19358"/>
    </source>
</evidence>
<dbReference type="GO" id="GO:0016020">
    <property type="term" value="C:membrane"/>
    <property type="evidence" value="ECO:0007669"/>
    <property type="project" value="UniProtKB-SubCell"/>
</dbReference>
<feature type="transmembrane region" description="Helical" evidence="6">
    <location>
        <begin position="39"/>
        <end position="66"/>
    </location>
</feature>
<evidence type="ECO:0000256" key="5">
    <source>
        <dbReference type="SAM" id="MobiDB-lite"/>
    </source>
</evidence>
<keyword evidence="3 6" id="KW-1133">Transmembrane helix</keyword>
<evidence type="ECO:0000256" key="6">
    <source>
        <dbReference type="SAM" id="Phobius"/>
    </source>
</evidence>
<dbReference type="Proteomes" id="UP000778970">
    <property type="component" value="Unassembled WGS sequence"/>
</dbReference>
<comment type="caution">
    <text evidence="9">The sequence shown here is derived from an EMBL/GenBank/DDBJ whole genome shotgun (WGS) entry which is preliminary data.</text>
</comment>
<proteinExistence type="predicted"/>
<comment type="subcellular location">
    <subcellularLocation>
        <location evidence="1">Membrane</location>
        <topology evidence="1">Multi-pass membrane protein</topology>
    </subcellularLocation>
</comment>
<evidence type="ECO:0000313" key="9">
    <source>
        <dbReference type="EMBL" id="MBK1696030.1"/>
    </source>
</evidence>
<evidence type="ECO:0000256" key="2">
    <source>
        <dbReference type="ARBA" id="ARBA00022692"/>
    </source>
</evidence>
<keyword evidence="9" id="KW-0436">Ligase</keyword>
<evidence type="ECO:0000256" key="1">
    <source>
        <dbReference type="ARBA" id="ARBA00004141"/>
    </source>
</evidence>
<dbReference type="PANTHER" id="PTHR37422:SF13">
    <property type="entry name" value="LIPOPOLYSACCHARIDE BIOSYNTHESIS PROTEIN PA4999-RELATED"/>
    <property type="match status" value="1"/>
</dbReference>
<feature type="transmembrane region" description="Helical" evidence="6">
    <location>
        <begin position="204"/>
        <end position="221"/>
    </location>
</feature>
<keyword evidence="2 6" id="KW-0812">Transmembrane</keyword>
<evidence type="ECO:0000313" key="10">
    <source>
        <dbReference type="Proteomes" id="UP000778970"/>
    </source>
</evidence>
<evidence type="ECO:0000256" key="4">
    <source>
        <dbReference type="ARBA" id="ARBA00023136"/>
    </source>
</evidence>
<evidence type="ECO:0000256" key="3">
    <source>
        <dbReference type="ARBA" id="ARBA00022989"/>
    </source>
</evidence>
<feature type="transmembrane region" description="Helical" evidence="6">
    <location>
        <begin position="357"/>
        <end position="382"/>
    </location>
</feature>
<dbReference type="PANTHER" id="PTHR37422">
    <property type="entry name" value="TEICHURONIC ACID BIOSYNTHESIS PROTEIN TUAE"/>
    <property type="match status" value="1"/>
</dbReference>
<dbReference type="InterPro" id="IPR017528">
    <property type="entry name" value="CHP03097O-antigen_lig-rel"/>
</dbReference>
<accession>A0A934QGE4</accession>
<sequence length="489" mass="54390">MRPPWKTRRRSSGRTGGACDGAFPQHDARACGPAIMLNIFILLAVLCMAPLALLSPFVGLLGWHWIAFMNPHRLGWGAVETVPAAMIVGAFALGAWMISREPKRPPRDWIVFVLFMLAVWISITTVFALVPEGAFRIWDRSIKILLFTYVTLCLTTNVHRLHALIWITVLSIGFFSMKGGLFTITTGGQYLVWGPKGSFIQDNNQLAMAVLMTLPLFFYLSQNAANRYVRWGLLAGLVLSVFSVVGSQSRGAFVSLVIVSGYLALKSRHRLVFAGLGASLLVALIFFLPESWIERMQSIQEYEQDKSVQGRFDAWTYAWRIFEERPLVGGGFRAYYDGDYFMALVPDALMPRAWHSVYFEVLGEHGGVGIAIFLTLLLMTWLRASQLEWLGRRHALAWASDLGRMCKASLVAFATAGMFLNMAFFDLYYVIIAVVVCGYSIAAQESGETRVSLRESRRARSQARTALAPRTAAAVPVPRSARPTTGGPR</sequence>
<feature type="transmembrane region" description="Helical" evidence="6">
    <location>
        <begin position="271"/>
        <end position="288"/>
    </location>
</feature>
<keyword evidence="10" id="KW-1185">Reference proteome</keyword>
<dbReference type="NCBIfam" id="TIGR03097">
    <property type="entry name" value="PEP_O_lig_1"/>
    <property type="match status" value="1"/>
</dbReference>
<feature type="domain" description="DUF5935" evidence="8">
    <location>
        <begin position="36"/>
        <end position="223"/>
    </location>
</feature>
<feature type="transmembrane region" description="Helical" evidence="6">
    <location>
        <begin position="78"/>
        <end position="98"/>
    </location>
</feature>
<dbReference type="GO" id="GO:0016874">
    <property type="term" value="F:ligase activity"/>
    <property type="evidence" value="ECO:0007669"/>
    <property type="project" value="UniProtKB-KW"/>
</dbReference>
<dbReference type="InterPro" id="IPR045979">
    <property type="entry name" value="DUF5935"/>
</dbReference>
<reference evidence="9" key="2">
    <citation type="journal article" date="2020" name="Microorganisms">
        <title>Osmotic Adaptation and Compatible Solute Biosynthesis of Phototrophic Bacteria as Revealed from Genome Analyses.</title>
        <authorList>
            <person name="Imhoff J.F."/>
            <person name="Rahn T."/>
            <person name="Kunzel S."/>
            <person name="Keller A."/>
            <person name="Neulinger S.C."/>
        </authorList>
    </citation>
    <scope>NUCLEOTIDE SEQUENCE</scope>
    <source>
        <strain evidence="9">DSM 9154</strain>
    </source>
</reference>
<feature type="transmembrane region" description="Helical" evidence="6">
    <location>
        <begin position="233"/>
        <end position="265"/>
    </location>
</feature>
<keyword evidence="4 6" id="KW-0472">Membrane</keyword>
<reference evidence="9" key="1">
    <citation type="submission" date="2017-08" db="EMBL/GenBank/DDBJ databases">
        <authorList>
            <person name="Imhoff J.F."/>
            <person name="Rahn T."/>
            <person name="Kuenzel S."/>
            <person name="Neulinger S.C."/>
        </authorList>
    </citation>
    <scope>NUCLEOTIDE SEQUENCE</scope>
    <source>
        <strain evidence="9">DSM 9154</strain>
    </source>
</reference>
<feature type="region of interest" description="Disordered" evidence="5">
    <location>
        <begin position="463"/>
        <end position="489"/>
    </location>
</feature>
<dbReference type="EMBL" id="NRRE01000009">
    <property type="protein sequence ID" value="MBK1696030.1"/>
    <property type="molecule type" value="Genomic_DNA"/>
</dbReference>
<name>A0A934QGE4_9PROT</name>